<keyword evidence="3" id="KW-0813">Transport</keyword>
<comment type="caution">
    <text evidence="11">The sequence shown here is derived from an EMBL/GenBank/DDBJ whole genome shotgun (WGS) entry which is preliminary data.</text>
</comment>
<keyword evidence="5 8" id="KW-0812">Transmembrane</keyword>
<reference evidence="11 12" key="1">
    <citation type="submission" date="2018-10" db="EMBL/GenBank/DDBJ databases">
        <title>An updated phylogeny of the Alphaproteobacteria reveals that the parasitic Rickettsiales and Holosporales have independent origins.</title>
        <authorList>
            <person name="Munoz-Gomez S.A."/>
            <person name="Hess S."/>
            <person name="Burger G."/>
            <person name="Lang B.F."/>
            <person name="Susko E."/>
            <person name="Slamovits C.H."/>
            <person name="Roger A.J."/>
        </authorList>
    </citation>
    <scope>NUCLEOTIDE SEQUENCE [LARGE SCALE GENOMIC DNA]</scope>
    <source>
        <strain evidence="11">HOLO01</strain>
    </source>
</reference>
<dbReference type="InterPro" id="IPR051447">
    <property type="entry name" value="Lipoprotein-release_system"/>
</dbReference>
<dbReference type="GO" id="GO:0042953">
    <property type="term" value="P:lipoprotein transport"/>
    <property type="evidence" value="ECO:0007669"/>
    <property type="project" value="InterPro"/>
</dbReference>
<protein>
    <submittedName>
        <fullName evidence="11">Lipoprotein-releasing ABC transporter permease subunit</fullName>
    </submittedName>
</protein>
<comment type="similarity">
    <text evidence="2">Belongs to the ABC-4 integral membrane protein family. LolC/E subfamily.</text>
</comment>
<keyword evidence="11" id="KW-0449">Lipoprotein</keyword>
<dbReference type="InterPro" id="IPR011925">
    <property type="entry name" value="LolCE_TM"/>
</dbReference>
<feature type="transmembrane region" description="Helical" evidence="8">
    <location>
        <begin position="23"/>
        <end position="49"/>
    </location>
</feature>
<feature type="transmembrane region" description="Helical" evidence="8">
    <location>
        <begin position="275"/>
        <end position="299"/>
    </location>
</feature>
<dbReference type="RefSeq" id="WP_130154051.1">
    <property type="nucleotide sequence ID" value="NZ_SCFB01000006.1"/>
</dbReference>
<dbReference type="InterPro" id="IPR003838">
    <property type="entry name" value="ABC3_permease_C"/>
</dbReference>
<dbReference type="GO" id="GO:0098797">
    <property type="term" value="C:plasma membrane protein complex"/>
    <property type="evidence" value="ECO:0007669"/>
    <property type="project" value="TreeGrafter"/>
</dbReference>
<feature type="transmembrane region" description="Helical" evidence="8">
    <location>
        <begin position="384"/>
        <end position="404"/>
    </location>
</feature>
<evidence type="ECO:0000259" key="10">
    <source>
        <dbReference type="Pfam" id="PF12704"/>
    </source>
</evidence>
<sequence>MIFSLFERSIAYRYLRSARQEGFVSVIAGFSFVGIALGVATLIIVMSVMNGFRQELFDRITGMRGHLLVQGIDKPITNYQEATQMILQIPGVKSVYPLIDRQAIVMFHSQARGIAIQGLTQDDLYQKTLVSTNIKYGTLAGFEGDKILVGARLAEQLHLKVGDRLLIMVPEGTATAFGTLPKQKSFQVQGIFEVGMHDYDKNILFMPLELAQSLFKLTGQVSHIEIFISHPETAPYLAETLNQVLEKTWPGLLQAVDWQHSDAQIFHAVQVERNVMFLILTLIIVIAAFNIISSLIMLVKDKTRDIAILRTMGASRGSLMRIFLLTGSTIGTVGTLVGVVLGLGFALNIERIRQVLQGLIGTELFSAEIYFLSQLPARVDPTEVIYIVLMALILSFLATVYPAWRAARLDPVEGLRF</sequence>
<dbReference type="Pfam" id="PF12704">
    <property type="entry name" value="MacB_PCD"/>
    <property type="match status" value="1"/>
</dbReference>
<keyword evidence="7 8" id="KW-0472">Membrane</keyword>
<dbReference type="OrthoDB" id="9808461at2"/>
<dbReference type="InterPro" id="IPR025857">
    <property type="entry name" value="MacB_PCD"/>
</dbReference>
<proteinExistence type="inferred from homology"/>
<evidence type="ECO:0000256" key="1">
    <source>
        <dbReference type="ARBA" id="ARBA00004651"/>
    </source>
</evidence>
<dbReference type="NCBIfam" id="TIGR02212">
    <property type="entry name" value="lolCE"/>
    <property type="match status" value="1"/>
</dbReference>
<keyword evidence="6 8" id="KW-1133">Transmembrane helix</keyword>
<evidence type="ECO:0000256" key="5">
    <source>
        <dbReference type="ARBA" id="ARBA00022692"/>
    </source>
</evidence>
<evidence type="ECO:0000256" key="3">
    <source>
        <dbReference type="ARBA" id="ARBA00022448"/>
    </source>
</evidence>
<evidence type="ECO:0000259" key="9">
    <source>
        <dbReference type="Pfam" id="PF02687"/>
    </source>
</evidence>
<gene>
    <name evidence="11" type="ORF">EQU50_04995</name>
</gene>
<evidence type="ECO:0000256" key="6">
    <source>
        <dbReference type="ARBA" id="ARBA00022989"/>
    </source>
</evidence>
<organism evidence="11 12">
    <name type="scientific">Candidatus Finniella inopinata</name>
    <dbReference type="NCBI Taxonomy" id="1696036"/>
    <lineage>
        <taxon>Bacteria</taxon>
        <taxon>Pseudomonadati</taxon>
        <taxon>Pseudomonadota</taxon>
        <taxon>Alphaproteobacteria</taxon>
        <taxon>Holosporales</taxon>
        <taxon>Candidatus Paracaedibacteraceae</taxon>
        <taxon>Candidatus Finniella</taxon>
    </lineage>
</organism>
<dbReference type="Pfam" id="PF02687">
    <property type="entry name" value="FtsX"/>
    <property type="match status" value="1"/>
</dbReference>
<dbReference type="PANTHER" id="PTHR30489:SF0">
    <property type="entry name" value="LIPOPROTEIN-RELEASING SYSTEM TRANSMEMBRANE PROTEIN LOLE"/>
    <property type="match status" value="1"/>
</dbReference>
<keyword evidence="4" id="KW-1003">Cell membrane</keyword>
<keyword evidence="12" id="KW-1185">Reference proteome</keyword>
<feature type="transmembrane region" description="Helical" evidence="8">
    <location>
        <begin position="319"/>
        <end position="349"/>
    </location>
</feature>
<feature type="domain" description="ABC3 transporter permease C-terminal" evidence="9">
    <location>
        <begin position="278"/>
        <end position="411"/>
    </location>
</feature>
<accession>A0A4Q7DI81</accession>
<evidence type="ECO:0000313" key="11">
    <source>
        <dbReference type="EMBL" id="RZI45795.1"/>
    </source>
</evidence>
<comment type="subcellular location">
    <subcellularLocation>
        <location evidence="1">Cell membrane</location>
        <topology evidence="1">Multi-pass membrane protein</topology>
    </subcellularLocation>
</comment>
<evidence type="ECO:0000256" key="7">
    <source>
        <dbReference type="ARBA" id="ARBA00023136"/>
    </source>
</evidence>
<evidence type="ECO:0000256" key="2">
    <source>
        <dbReference type="ARBA" id="ARBA00005236"/>
    </source>
</evidence>
<dbReference type="Proteomes" id="UP000293550">
    <property type="component" value="Unassembled WGS sequence"/>
</dbReference>
<evidence type="ECO:0000256" key="4">
    <source>
        <dbReference type="ARBA" id="ARBA00022475"/>
    </source>
</evidence>
<feature type="domain" description="MacB-like periplasmic core" evidence="10">
    <location>
        <begin position="32"/>
        <end position="236"/>
    </location>
</feature>
<evidence type="ECO:0000313" key="12">
    <source>
        <dbReference type="Proteomes" id="UP000293550"/>
    </source>
</evidence>
<name>A0A4Q7DI81_9PROT</name>
<dbReference type="AlphaFoldDB" id="A0A4Q7DI81"/>
<dbReference type="GO" id="GO:0044874">
    <property type="term" value="P:lipoprotein localization to outer membrane"/>
    <property type="evidence" value="ECO:0007669"/>
    <property type="project" value="TreeGrafter"/>
</dbReference>
<dbReference type="PANTHER" id="PTHR30489">
    <property type="entry name" value="LIPOPROTEIN-RELEASING SYSTEM TRANSMEMBRANE PROTEIN LOLE"/>
    <property type="match status" value="1"/>
</dbReference>
<dbReference type="EMBL" id="SCFB01000006">
    <property type="protein sequence ID" value="RZI45795.1"/>
    <property type="molecule type" value="Genomic_DNA"/>
</dbReference>
<evidence type="ECO:0000256" key="8">
    <source>
        <dbReference type="SAM" id="Phobius"/>
    </source>
</evidence>